<dbReference type="PROSITE" id="PS51022">
    <property type="entry name" value="L27"/>
    <property type="match status" value="2"/>
</dbReference>
<dbReference type="InterPro" id="IPR036892">
    <property type="entry name" value="L27_dom_sf"/>
</dbReference>
<evidence type="ECO:0000259" key="33">
    <source>
        <dbReference type="PROSITE" id="PS50052"/>
    </source>
</evidence>
<dbReference type="InterPro" id="IPR008266">
    <property type="entry name" value="Tyr_kinase_AS"/>
</dbReference>
<dbReference type="SMART" id="SM00228">
    <property type="entry name" value="PDZ"/>
    <property type="match status" value="1"/>
</dbReference>
<evidence type="ECO:0000256" key="8">
    <source>
        <dbReference type="ARBA" id="ARBA00022527"/>
    </source>
</evidence>
<keyword evidence="17" id="KW-0112">Calmodulin-binding</keyword>
<dbReference type="Pfam" id="PF02828">
    <property type="entry name" value="L27"/>
    <property type="match status" value="2"/>
</dbReference>
<evidence type="ECO:0000256" key="23">
    <source>
        <dbReference type="ARBA" id="ARBA00023180"/>
    </source>
</evidence>
<evidence type="ECO:0000259" key="35">
    <source>
        <dbReference type="PROSITE" id="PS51022"/>
    </source>
</evidence>
<dbReference type="Gene3D" id="1.10.287.650">
    <property type="entry name" value="L27 domain"/>
    <property type="match status" value="2"/>
</dbReference>
<evidence type="ECO:0000256" key="28">
    <source>
        <dbReference type="PROSITE-ProRule" id="PRU00192"/>
    </source>
</evidence>
<dbReference type="SUPFAM" id="SSF101288">
    <property type="entry name" value="L27 domain"/>
    <property type="match status" value="2"/>
</dbReference>
<protein>
    <recommendedName>
        <fullName evidence="27">Peripheral plasma membrane protein CASK</fullName>
        <ecNumber evidence="5">2.7.10.1</ecNumber>
    </recommendedName>
</protein>
<keyword evidence="23" id="KW-0325">Glycoprotein</keyword>
<keyword evidence="13" id="KW-0677">Repeat</keyword>
<dbReference type="GO" id="GO:0004674">
    <property type="term" value="F:protein serine/threonine kinase activity"/>
    <property type="evidence" value="ECO:0007669"/>
    <property type="project" value="UniProtKB-KW"/>
</dbReference>
<evidence type="ECO:0000256" key="21">
    <source>
        <dbReference type="ARBA" id="ARBA00023157"/>
    </source>
</evidence>
<dbReference type="Gene3D" id="3.40.50.2300">
    <property type="match status" value="2"/>
</dbReference>
<dbReference type="InterPro" id="IPR020590">
    <property type="entry name" value="Guanylate_kinase_CS"/>
</dbReference>
<feature type="domain" description="Protein kinase" evidence="32">
    <location>
        <begin position="1158"/>
        <end position="1422"/>
    </location>
</feature>
<dbReference type="EC" id="2.7.10.1" evidence="5"/>
<evidence type="ECO:0000256" key="24">
    <source>
        <dbReference type="ARBA" id="ARBA00023319"/>
    </source>
</evidence>
<dbReference type="PROSITE" id="PS50002">
    <property type="entry name" value="SH3"/>
    <property type="match status" value="1"/>
</dbReference>
<dbReference type="Gene3D" id="3.40.50.300">
    <property type="entry name" value="P-loop containing nucleotide triphosphate hydrolases"/>
    <property type="match status" value="1"/>
</dbReference>
<dbReference type="InterPro" id="IPR011009">
    <property type="entry name" value="Kinase-like_dom_sf"/>
</dbReference>
<dbReference type="Gene3D" id="6.10.140.620">
    <property type="match status" value="1"/>
</dbReference>
<dbReference type="Pfam" id="PF00595">
    <property type="entry name" value="PDZ"/>
    <property type="match status" value="1"/>
</dbReference>
<feature type="domain" description="PDZ" evidence="34">
    <location>
        <begin position="1634"/>
        <end position="1715"/>
    </location>
</feature>
<evidence type="ECO:0000256" key="11">
    <source>
        <dbReference type="ARBA" id="ARBA00022692"/>
    </source>
</evidence>
<evidence type="ECO:0000256" key="2">
    <source>
        <dbReference type="ARBA" id="ARBA00004202"/>
    </source>
</evidence>
<evidence type="ECO:0000256" key="10">
    <source>
        <dbReference type="ARBA" id="ARBA00022679"/>
    </source>
</evidence>
<dbReference type="SUPFAM" id="SSF53822">
    <property type="entry name" value="Periplasmic binding protein-like I"/>
    <property type="match status" value="1"/>
</dbReference>
<dbReference type="GO" id="GO:0005886">
    <property type="term" value="C:plasma membrane"/>
    <property type="evidence" value="ECO:0007669"/>
    <property type="project" value="UniProtKB-SubCell"/>
</dbReference>
<dbReference type="GO" id="GO:0005516">
    <property type="term" value="F:calmodulin binding"/>
    <property type="evidence" value="ECO:0007669"/>
    <property type="project" value="UniProtKB-KW"/>
</dbReference>
<dbReference type="InterPro" id="IPR001828">
    <property type="entry name" value="ANF_lig-bd_rcpt"/>
</dbReference>
<dbReference type="CDD" id="cd00071">
    <property type="entry name" value="GMPK"/>
    <property type="match status" value="1"/>
</dbReference>
<dbReference type="CDD" id="cd00192">
    <property type="entry name" value="PTKc"/>
    <property type="match status" value="1"/>
</dbReference>
<dbReference type="PROSITE" id="PS00109">
    <property type="entry name" value="PROTEIN_KINASE_TYR"/>
    <property type="match status" value="1"/>
</dbReference>
<keyword evidence="14" id="KW-0547">Nucleotide-binding</keyword>
<evidence type="ECO:0000256" key="7">
    <source>
        <dbReference type="ARBA" id="ARBA00022475"/>
    </source>
</evidence>
<comment type="caution">
    <text evidence="36">The sequence shown here is derived from an EMBL/GenBank/DDBJ whole genome shotgun (WGS) entry which is preliminary data.</text>
</comment>
<evidence type="ECO:0000256" key="4">
    <source>
        <dbReference type="ARBA" id="ARBA00008171"/>
    </source>
</evidence>
<evidence type="ECO:0000256" key="29">
    <source>
        <dbReference type="SAM" id="Phobius"/>
    </source>
</evidence>
<dbReference type="PROSITE" id="PS50106">
    <property type="entry name" value="PDZ"/>
    <property type="match status" value="1"/>
</dbReference>
<comment type="function">
    <text evidence="25">Receptor for basic fibroblast growth factor.</text>
</comment>
<keyword evidence="12 30" id="KW-0732">Signal</keyword>
<evidence type="ECO:0000259" key="34">
    <source>
        <dbReference type="PROSITE" id="PS50106"/>
    </source>
</evidence>
<organism evidence="36 37">
    <name type="scientific">Argiope bruennichi</name>
    <name type="common">Wasp spider</name>
    <name type="synonym">Aranea bruennichi</name>
    <dbReference type="NCBI Taxonomy" id="94029"/>
    <lineage>
        <taxon>Eukaryota</taxon>
        <taxon>Metazoa</taxon>
        <taxon>Ecdysozoa</taxon>
        <taxon>Arthropoda</taxon>
        <taxon>Chelicerata</taxon>
        <taxon>Arachnida</taxon>
        <taxon>Araneae</taxon>
        <taxon>Araneomorphae</taxon>
        <taxon>Entelegynae</taxon>
        <taxon>Araneoidea</taxon>
        <taxon>Araneidae</taxon>
        <taxon>Argiope</taxon>
    </lineage>
</organism>
<keyword evidence="18 29" id="KW-1133">Transmembrane helix</keyword>
<dbReference type="Pfam" id="PF01094">
    <property type="entry name" value="ANF_receptor"/>
    <property type="match status" value="1"/>
</dbReference>
<evidence type="ECO:0000256" key="15">
    <source>
        <dbReference type="ARBA" id="ARBA00022777"/>
    </source>
</evidence>
<evidence type="ECO:0000256" key="25">
    <source>
        <dbReference type="ARBA" id="ARBA00056965"/>
    </source>
</evidence>
<dbReference type="Pfam" id="PF00625">
    <property type="entry name" value="Guanylate_kin"/>
    <property type="match status" value="1"/>
</dbReference>
<dbReference type="PROSITE" id="PS50052">
    <property type="entry name" value="GUANYLATE_KINASE_2"/>
    <property type="match status" value="1"/>
</dbReference>
<dbReference type="SUPFAM" id="SSF50156">
    <property type="entry name" value="PDZ domain-like"/>
    <property type="match status" value="1"/>
</dbReference>
<evidence type="ECO:0000313" key="36">
    <source>
        <dbReference type="EMBL" id="KAF8785690.1"/>
    </source>
</evidence>
<dbReference type="InterPro" id="IPR001452">
    <property type="entry name" value="SH3_domain"/>
</dbReference>
<dbReference type="PRINTS" id="PR01176">
    <property type="entry name" value="GABABRECEPTR"/>
</dbReference>
<proteinExistence type="inferred from homology"/>
<evidence type="ECO:0000259" key="32">
    <source>
        <dbReference type="PROSITE" id="PS50011"/>
    </source>
</evidence>
<dbReference type="InterPro" id="IPR001478">
    <property type="entry name" value="PDZ"/>
</dbReference>
<evidence type="ECO:0000259" key="31">
    <source>
        <dbReference type="PROSITE" id="PS50002"/>
    </source>
</evidence>
<dbReference type="InterPro" id="IPR027417">
    <property type="entry name" value="P-loop_NTPase"/>
</dbReference>
<dbReference type="Pfam" id="PF00069">
    <property type="entry name" value="Pkinase"/>
    <property type="match status" value="1"/>
</dbReference>
<feature type="chain" id="PRO_5035861551" description="Peripheral plasma membrane protein CASK" evidence="30">
    <location>
        <begin position="19"/>
        <end position="2033"/>
    </location>
</feature>
<dbReference type="CDD" id="cd12035">
    <property type="entry name" value="SH3_MPP1-like"/>
    <property type="match status" value="1"/>
</dbReference>
<keyword evidence="20" id="KW-0829">Tyrosine-protein kinase</keyword>
<dbReference type="Gene3D" id="2.30.30.40">
    <property type="entry name" value="SH3 Domains"/>
    <property type="match status" value="1"/>
</dbReference>
<gene>
    <name evidence="36" type="ORF">HNY73_011203</name>
</gene>
<keyword evidence="24" id="KW-0393">Immunoglobulin domain</keyword>
<dbReference type="InterPro" id="IPR014775">
    <property type="entry name" value="L27_C"/>
</dbReference>
<evidence type="ECO:0000256" key="5">
    <source>
        <dbReference type="ARBA" id="ARBA00011902"/>
    </source>
</evidence>
<feature type="domain" description="L27" evidence="35">
    <location>
        <begin position="1543"/>
        <end position="1599"/>
    </location>
</feature>
<evidence type="ECO:0000256" key="19">
    <source>
        <dbReference type="ARBA" id="ARBA00023136"/>
    </source>
</evidence>
<evidence type="ECO:0000256" key="1">
    <source>
        <dbReference type="ARBA" id="ARBA00004167"/>
    </source>
</evidence>
<evidence type="ECO:0000256" key="18">
    <source>
        <dbReference type="ARBA" id="ARBA00022989"/>
    </source>
</evidence>
<dbReference type="SUPFAM" id="SSF50044">
    <property type="entry name" value="SH3-domain"/>
    <property type="match status" value="1"/>
</dbReference>
<dbReference type="CDD" id="cd10831">
    <property type="entry name" value="PDZ_CASK-like"/>
    <property type="match status" value="1"/>
</dbReference>
<dbReference type="FunFam" id="3.30.200.20:FF:000593">
    <property type="entry name" value="Predicted protein"/>
    <property type="match status" value="1"/>
</dbReference>
<dbReference type="GO" id="GO:0019098">
    <property type="term" value="P:reproductive behavior"/>
    <property type="evidence" value="ECO:0007669"/>
    <property type="project" value="UniProtKB-ARBA"/>
</dbReference>
<dbReference type="InterPro" id="IPR036034">
    <property type="entry name" value="PDZ_sf"/>
</dbReference>
<keyword evidence="21" id="KW-1015">Disulfide bond</keyword>
<dbReference type="SUPFAM" id="SSF56112">
    <property type="entry name" value="Protein kinase-like (PK-like)"/>
    <property type="match status" value="2"/>
</dbReference>
<dbReference type="SMART" id="SM00569">
    <property type="entry name" value="L27"/>
    <property type="match status" value="2"/>
</dbReference>
<evidence type="ECO:0000256" key="6">
    <source>
        <dbReference type="ARBA" id="ARBA00022443"/>
    </source>
</evidence>
<evidence type="ECO:0000256" key="26">
    <source>
        <dbReference type="ARBA" id="ARBA00060907"/>
    </source>
</evidence>
<evidence type="ECO:0000256" key="3">
    <source>
        <dbReference type="ARBA" id="ARBA00007014"/>
    </source>
</evidence>
<dbReference type="SUPFAM" id="SSF52540">
    <property type="entry name" value="P-loop containing nucleoside triphosphate hydrolases"/>
    <property type="match status" value="1"/>
</dbReference>
<keyword evidence="11 29" id="KW-0812">Transmembrane</keyword>
<keyword evidence="10" id="KW-0808">Transferase</keyword>
<evidence type="ECO:0000256" key="17">
    <source>
        <dbReference type="ARBA" id="ARBA00022860"/>
    </source>
</evidence>
<keyword evidence="19 29" id="KW-0472">Membrane</keyword>
<dbReference type="EMBL" id="JABXBU010000030">
    <property type="protein sequence ID" value="KAF8785690.1"/>
    <property type="molecule type" value="Genomic_DNA"/>
</dbReference>
<comment type="similarity">
    <text evidence="26">In the N-terminal section; belongs to the protein kinase superfamily. CAMK Ser/Thr protein kinase family. CaMK subfamily.</text>
</comment>
<dbReference type="FunFam" id="3.40.50.300:FF:000146">
    <property type="entry name" value="MAGUK p55 subfamily member 6 isoform X1"/>
    <property type="match status" value="1"/>
</dbReference>
<dbReference type="FunFam" id="1.10.510.10:FF:000062">
    <property type="entry name" value="peripheral plasma membrane protein CASK isoform X2"/>
    <property type="match status" value="1"/>
</dbReference>
<feature type="domain" description="L27" evidence="35">
    <location>
        <begin position="1485"/>
        <end position="1540"/>
    </location>
</feature>
<dbReference type="InterPro" id="IPR008145">
    <property type="entry name" value="GK/Ca_channel_bsu"/>
</dbReference>
<evidence type="ECO:0000313" key="37">
    <source>
        <dbReference type="Proteomes" id="UP000807504"/>
    </source>
</evidence>
<dbReference type="FunFam" id="3.30.200.20:FF:000051">
    <property type="entry name" value="Peripheral plasma membrane protein CASK isoform B"/>
    <property type="match status" value="1"/>
</dbReference>
<dbReference type="Pfam" id="PF07714">
    <property type="entry name" value="PK_Tyr_Ser-Thr"/>
    <property type="match status" value="1"/>
</dbReference>
<evidence type="ECO:0000256" key="30">
    <source>
        <dbReference type="SAM" id="SignalP"/>
    </source>
</evidence>
<dbReference type="SMART" id="SM00326">
    <property type="entry name" value="SH3"/>
    <property type="match status" value="1"/>
</dbReference>
<dbReference type="InterPro" id="IPR000719">
    <property type="entry name" value="Prot_kinase_dom"/>
</dbReference>
<dbReference type="GO" id="GO:0005524">
    <property type="term" value="F:ATP binding"/>
    <property type="evidence" value="ECO:0007669"/>
    <property type="project" value="UniProtKB-KW"/>
</dbReference>
<feature type="domain" description="SH3" evidence="31">
    <location>
        <begin position="1721"/>
        <end position="1790"/>
    </location>
</feature>
<dbReference type="FunFam" id="2.30.42.10:FF:000016">
    <property type="entry name" value="peripheral plasma membrane protein CASK isoform X2"/>
    <property type="match status" value="1"/>
</dbReference>
<dbReference type="SMART" id="SM00219">
    <property type="entry name" value="TyrKc"/>
    <property type="match status" value="1"/>
</dbReference>
<keyword evidence="15" id="KW-0418">Kinase</keyword>
<evidence type="ECO:0000256" key="22">
    <source>
        <dbReference type="ARBA" id="ARBA00023170"/>
    </source>
</evidence>
<keyword evidence="37" id="KW-1185">Reference proteome</keyword>
<comment type="similarity">
    <text evidence="3">Belongs to the MAGUK family.</text>
</comment>
<keyword evidence="9" id="KW-0597">Phosphoprotein</keyword>
<dbReference type="InterPro" id="IPR008144">
    <property type="entry name" value="Guanylate_kin-like_dom"/>
</dbReference>
<dbReference type="InterPro" id="IPR050716">
    <property type="entry name" value="MAGUK"/>
</dbReference>
<dbReference type="Gene3D" id="1.10.510.10">
    <property type="entry name" value="Transferase(Phosphotransferase) domain 1"/>
    <property type="match status" value="2"/>
</dbReference>
<keyword evidence="6 28" id="KW-0728">SH3 domain</keyword>
<dbReference type="PANTHER" id="PTHR23122">
    <property type="entry name" value="MEMBRANE-ASSOCIATED GUANYLATE KINASE MAGUK"/>
    <property type="match status" value="1"/>
</dbReference>
<evidence type="ECO:0000256" key="12">
    <source>
        <dbReference type="ARBA" id="ARBA00022729"/>
    </source>
</evidence>
<dbReference type="InterPro" id="IPR036028">
    <property type="entry name" value="SH3-like_dom_sf"/>
</dbReference>
<evidence type="ECO:0000256" key="16">
    <source>
        <dbReference type="ARBA" id="ARBA00022840"/>
    </source>
</evidence>
<dbReference type="GO" id="GO:0030054">
    <property type="term" value="C:cell junction"/>
    <property type="evidence" value="ECO:0007669"/>
    <property type="project" value="UniProtKB-ARBA"/>
</dbReference>
<feature type="domain" description="Guanylate kinase-like" evidence="33">
    <location>
        <begin position="1846"/>
        <end position="2018"/>
    </location>
</feature>
<dbReference type="InterPro" id="IPR001245">
    <property type="entry name" value="Ser-Thr/Tyr_kinase_cat_dom"/>
</dbReference>
<dbReference type="InterPro" id="IPR020635">
    <property type="entry name" value="Tyr_kinase_cat_dom"/>
</dbReference>
<evidence type="ECO:0000256" key="14">
    <source>
        <dbReference type="ARBA" id="ARBA00022741"/>
    </source>
</evidence>
<evidence type="ECO:0000256" key="13">
    <source>
        <dbReference type="ARBA" id="ARBA00022737"/>
    </source>
</evidence>
<feature type="domain" description="Protein kinase" evidence="32">
    <location>
        <begin position="928"/>
        <end position="1170"/>
    </location>
</feature>
<sequence length="2033" mass="231218">MIFPLYFVFIYASTQAYASDTHSKCIYEQEGEITRHFYVDEYDLPLRIEVSSRTSHQLVSHILRILLNEVVGYPHVYLFTHDEAAGNATSTLQKISSCYAPNNCSDVDVYGPEIMINVEVWLVPGFNLEGWISTGQVDVLGPLGPVGRSGWYIPEYIVKYFWESNNTVIDHWRAFTLPEIVKYFELSKDELNELMGGNRYCSLKECGRDGIYRPKQCLQPGIQCATLLADFPASNIELLKKEITDLGLLVNVAWIGEQLKKVIETRTTARKYTLFFHRMPMALSSIETFTHVSFPNCEDSDYTSCDFEINQLEKIVWSKIRTNAPHAYHVLKALSFDQTAYMKLLERYMVGRSRGFSIQDIACAWMRQSIYIWDKWIPDDNRNKAKLYIGGIFPMTGIYYQQSGVIKRLSTEMNDMEAAVLRIISKRHFDKLFAVNVQILAAEMAARAVNENETILANYNLTILVQDGHCAADEVMKSFINYVTNVTYHTMVGILGPACSDTVEPIAGVAKHFNTIILSYSAEGALFSNREKYPYFFRTIPENNQFRYVYLKLFQKLGYTRVAALTEDGQKYPEYLSYLQDSMQNHGMTFLVNRKFPRDRETLDMTPYLQDLKDKGAKIIIGDFFDYAARAVMCAAFKLGMTAANGYVWFLPRWFNSNWYDTDNFHSEVPDGFEMVGCTTKEMVAAINGHMSLSYKYFGDPDQKMQEGRNVGDWLQKYDVVSKQEGRERSFYGGYAYDAVWVYALALDVLFKENNSHVATLHTAKTSRRLVEILNETSFDGVSGPLHFMGSSRVSDVIITQWVNHTVREIGVYRPTSPSNGILELNESEIRWQTDDGRKPEDGSKQYSNCSVEGLRKLLNVTCDVAVVVANFIGLALFAVVVMAGIIFYKRRYEKRMKITEARMKELGLMANSGPFALDEWEMPRDHIVINRKLGEGAFGTVYGGEAHIKDKGWIAVAVKTLKNGAKPEEKLDFLSEAEVMKQFDHVNIVKLVGVCTMGEPVYTVMEFMLYGDLKTYLLSRRSIAAQKDRMNNDEVSDKRLTNMAMDIARGLSYLADKKFVHRDLACRNCLVNISRSVKIADFGMCRAMYDSDYYRYNKKGVRRRIVENLPFRVPYQGLSNSQVLEHIKNFNTLPIPKGSKPELKSEGMAEVLFDDVYDLCEIIGRGPFSLVRRCIHKTTGQQFAVKIVDVAKFTSYPGLSTEDLKREATICHMLKHPHIVELLETYSSEGMLYMVFEFMEGSDLCFEIVKRAVAGFVYSEAVASHYLRQILEAVCYCHSNDIIHRDIKPQSVLIATKENSAPVKLGGFGVAVQLSGNQLVNPGRVGTPHFMAPEVVQRQSYGKPADIWSCGVLLYTLLSGTLPFMGTKERLFQNICSGRLNLSGRHWDSVSDFAKDMIRRMLTVDPMCRITVEEALQHWWIKGRERCAPKRHLSQTVEELKRFNARRKLKGAVIAAVSSPKWNSYYDPLNDRTSDYGIEDEITAAGAISVVLDSLDTIQCLSDSPIKDKEFLSSILEDKKLHTLLDLYDRISTESYGTIRGPIPEAFPTAREVLEFLHSSSGMMSPEASELRAILHDPYMRALLQAHDVLCHEVYGEDAIRVTPPPVAPYANGGQGMETEIGPEAKAVTRVRLVQFQKNTDEPMGITLKLDDKGRCIVARIMHGGMIHRQATLHVGDEIREINNVSVANQTVDALQKMLRDARGNVTFKIIPSYRTGPPTCEIFVRAQFDYDPKDDDLIPCPQAGIKFQTGDILQVISKDDHNWWQARKEGSDTTAGLIPSPELQEWRVASLAVERSRNDQVNCSFFGRKKKHYRDKYLAKHNAVFDQLDLVTYEEVVRLPGYKRKTLVLLGAHGVGRRHIKNTLISNHPEKYAYPIPHTTRLPRPTEENGRNYYFVSQEEMMADITANEYLEYGTHEDAMYGTKLETIRKIHKEGKIAILDVEPQALKILRTAEYAPFVVFIAAPTLTNIRDADGSLERLAKESDLLQQAYGHYFDLTIINNDIEETIHTLEKAIENISTVLQWVPVSWVY</sequence>
<evidence type="ECO:0000256" key="20">
    <source>
        <dbReference type="ARBA" id="ARBA00023137"/>
    </source>
</evidence>
<evidence type="ECO:0000256" key="27">
    <source>
        <dbReference type="ARBA" id="ARBA00071925"/>
    </source>
</evidence>
<feature type="signal peptide" evidence="30">
    <location>
        <begin position="1"/>
        <end position="18"/>
    </location>
</feature>
<feature type="transmembrane region" description="Helical" evidence="29">
    <location>
        <begin position="865"/>
        <end position="889"/>
    </location>
</feature>
<keyword evidence="16" id="KW-0067">ATP-binding</keyword>
<evidence type="ECO:0000256" key="9">
    <source>
        <dbReference type="ARBA" id="ARBA00022553"/>
    </source>
</evidence>
<reference evidence="36" key="1">
    <citation type="journal article" date="2020" name="bioRxiv">
        <title>Chromosome-level reference genome of the European wasp spider Argiope bruennichi: a resource for studies on range expansion and evolutionary adaptation.</title>
        <authorList>
            <person name="Sheffer M.M."/>
            <person name="Hoppe A."/>
            <person name="Krehenwinkel H."/>
            <person name="Uhl G."/>
            <person name="Kuss A.W."/>
            <person name="Jensen L."/>
            <person name="Jensen C."/>
            <person name="Gillespie R.G."/>
            <person name="Hoff K.J."/>
            <person name="Prost S."/>
        </authorList>
    </citation>
    <scope>NUCLEOTIDE SEQUENCE</scope>
</reference>
<dbReference type="SMART" id="SM00072">
    <property type="entry name" value="GuKc"/>
    <property type="match status" value="1"/>
</dbReference>
<dbReference type="Proteomes" id="UP000807504">
    <property type="component" value="Unassembled WGS sequence"/>
</dbReference>
<keyword evidence="8" id="KW-0723">Serine/threonine-protein kinase</keyword>
<dbReference type="Gene3D" id="2.30.42.10">
    <property type="match status" value="1"/>
</dbReference>
<dbReference type="Pfam" id="PF07653">
    <property type="entry name" value="SH3_2"/>
    <property type="match status" value="1"/>
</dbReference>
<dbReference type="InterPro" id="IPR028082">
    <property type="entry name" value="Peripla_BP_I"/>
</dbReference>
<dbReference type="GO" id="GO:0004714">
    <property type="term" value="F:transmembrane receptor protein tyrosine kinase activity"/>
    <property type="evidence" value="ECO:0007669"/>
    <property type="project" value="UniProtKB-EC"/>
</dbReference>
<comment type="subcellular location">
    <subcellularLocation>
        <location evidence="2">Cell membrane</location>
        <topology evidence="2">Peripheral membrane protein</topology>
    </subcellularLocation>
    <subcellularLocation>
        <location evidence="1">Membrane</location>
        <topology evidence="1">Single-pass membrane protein</topology>
    </subcellularLocation>
</comment>
<comment type="similarity">
    <text evidence="4">Belongs to the protein kinase superfamily. TKL Ser/Thr protein kinase family. ROCO subfamily.</text>
</comment>
<accession>A0A8T0F8F9</accession>
<keyword evidence="22" id="KW-0675">Receptor</keyword>
<reference evidence="36" key="2">
    <citation type="submission" date="2020-06" db="EMBL/GenBank/DDBJ databases">
        <authorList>
            <person name="Sheffer M."/>
        </authorList>
    </citation>
    <scope>NUCLEOTIDE SEQUENCE</scope>
</reference>
<dbReference type="PROSITE" id="PS00856">
    <property type="entry name" value="GUANYLATE_KINASE_1"/>
    <property type="match status" value="1"/>
</dbReference>
<keyword evidence="7" id="KW-1003">Cell membrane</keyword>
<dbReference type="CDD" id="cd06366">
    <property type="entry name" value="PBP1_GABAb_receptor"/>
    <property type="match status" value="1"/>
</dbReference>
<name>A0A8T0F8F9_ARGBR</name>
<dbReference type="Gene3D" id="3.30.200.20">
    <property type="entry name" value="Phosphorylase Kinase, domain 1"/>
    <property type="match status" value="2"/>
</dbReference>
<dbReference type="InterPro" id="IPR004172">
    <property type="entry name" value="L27_dom"/>
</dbReference>
<dbReference type="PROSITE" id="PS50011">
    <property type="entry name" value="PROTEIN_KINASE_DOM"/>
    <property type="match status" value="2"/>
</dbReference>